<dbReference type="EMBL" id="KL142375">
    <property type="protein sequence ID" value="KDR77885.1"/>
    <property type="molecule type" value="Genomic_DNA"/>
</dbReference>
<reference evidence="3" key="1">
    <citation type="journal article" date="2014" name="Proc. Natl. Acad. Sci. U.S.A.">
        <title>Extensive sampling of basidiomycete genomes demonstrates inadequacy of the white-rot/brown-rot paradigm for wood decay fungi.</title>
        <authorList>
            <person name="Riley R."/>
            <person name="Salamov A.A."/>
            <person name="Brown D.W."/>
            <person name="Nagy L.G."/>
            <person name="Floudas D."/>
            <person name="Held B.W."/>
            <person name="Levasseur A."/>
            <person name="Lombard V."/>
            <person name="Morin E."/>
            <person name="Otillar R."/>
            <person name="Lindquist E.A."/>
            <person name="Sun H."/>
            <person name="LaButti K.M."/>
            <person name="Schmutz J."/>
            <person name="Jabbour D."/>
            <person name="Luo H."/>
            <person name="Baker S.E."/>
            <person name="Pisabarro A.G."/>
            <person name="Walton J.D."/>
            <person name="Blanchette R.A."/>
            <person name="Henrissat B."/>
            <person name="Martin F."/>
            <person name="Cullen D."/>
            <person name="Hibbett D.S."/>
            <person name="Grigoriev I.V."/>
        </authorList>
    </citation>
    <scope>NUCLEOTIDE SEQUENCE [LARGE SCALE GENOMIC DNA]</scope>
    <source>
        <strain evidence="3">CBS 339.88</strain>
    </source>
</reference>
<evidence type="ECO:0000313" key="2">
    <source>
        <dbReference type="EMBL" id="KDR77885.1"/>
    </source>
</evidence>
<dbReference type="Proteomes" id="UP000027222">
    <property type="component" value="Unassembled WGS sequence"/>
</dbReference>
<accession>A0A067T3Y9</accession>
<feature type="compositionally biased region" description="Basic and acidic residues" evidence="1">
    <location>
        <begin position="207"/>
        <end position="217"/>
    </location>
</feature>
<dbReference type="HOGENOM" id="CLU_1034576_0_0_1"/>
<feature type="region of interest" description="Disordered" evidence="1">
    <location>
        <begin position="1"/>
        <end position="21"/>
    </location>
</feature>
<evidence type="ECO:0000313" key="3">
    <source>
        <dbReference type="Proteomes" id="UP000027222"/>
    </source>
</evidence>
<keyword evidence="3" id="KW-1185">Reference proteome</keyword>
<organism evidence="2 3">
    <name type="scientific">Galerina marginata (strain CBS 339.88)</name>
    <dbReference type="NCBI Taxonomy" id="685588"/>
    <lineage>
        <taxon>Eukaryota</taxon>
        <taxon>Fungi</taxon>
        <taxon>Dikarya</taxon>
        <taxon>Basidiomycota</taxon>
        <taxon>Agaricomycotina</taxon>
        <taxon>Agaricomycetes</taxon>
        <taxon>Agaricomycetidae</taxon>
        <taxon>Agaricales</taxon>
        <taxon>Agaricineae</taxon>
        <taxon>Strophariaceae</taxon>
        <taxon>Galerina</taxon>
    </lineage>
</organism>
<protein>
    <submittedName>
        <fullName evidence="2">Uncharacterized protein</fullName>
    </submittedName>
</protein>
<evidence type="ECO:0000256" key="1">
    <source>
        <dbReference type="SAM" id="MobiDB-lite"/>
    </source>
</evidence>
<name>A0A067T3Y9_GALM3</name>
<dbReference type="AlphaFoldDB" id="A0A067T3Y9"/>
<gene>
    <name evidence="2" type="ORF">GALMADRAFT_138051</name>
</gene>
<feature type="region of interest" description="Disordered" evidence="1">
    <location>
        <begin position="201"/>
        <end position="227"/>
    </location>
</feature>
<proteinExistence type="predicted"/>
<sequence length="269" mass="28659">MDTEGQTADLHDWNAKSIPSPSPLSSSPPLLSPLLVLHSLLVLLSPRPPAHFPSPLSARSLTPAAWSFAAFRACVIGSVGAHSSCAFRTKGKSNLFNVPLTISNRSPPFLVPSLRVKLRWNACDATGIAGFRYSNDGGQDPRFYIFLRRSCVVSSLLAGLQLRQQNRCMKGSTKTTTTTGSSHMGGACSVLLFERAPTSLSRLQTKRPTDRPTERTRGGGQGNDGLRATAIGCRKSASSIDWKAGSRRRGGAAVTTSTLTIAGIREPVG</sequence>